<reference evidence="12 21" key="8">
    <citation type="submission" date="2018-05" db="EMBL/GenBank/DDBJ databases">
        <title>Vancomycin-resistant Enterococcus faecium strain from Chelyabinsk, Russia.</title>
        <authorList>
            <person name="Gostev V."/>
            <person name="Goncharov A."/>
            <person name="Kolodzhieva V."/>
            <person name="Suvorov A."/>
            <person name="Sidorenko S."/>
            <person name="Zueva L."/>
        </authorList>
    </citation>
    <scope>NUCLEOTIDE SEQUENCE [LARGE SCALE GENOMIC DNA]</scope>
    <source>
        <strain evidence="12 21">20</strain>
    </source>
</reference>
<evidence type="ECO:0000313" key="21">
    <source>
        <dbReference type="Proteomes" id="UP000249070"/>
    </source>
</evidence>
<dbReference type="Proteomes" id="UP000469871">
    <property type="component" value="Unassembled WGS sequence"/>
</dbReference>
<evidence type="ECO:0000259" key="3">
    <source>
        <dbReference type="Pfam" id="PF03816"/>
    </source>
</evidence>
<dbReference type="Proteomes" id="UP000183509">
    <property type="component" value="Unassembled WGS sequence"/>
</dbReference>
<name>A0A132P395_ENTFC</name>
<dbReference type="PANTHER" id="PTHR33392">
    <property type="entry name" value="POLYISOPRENYL-TEICHOIC ACID--PEPTIDOGLYCAN TEICHOIC ACID TRANSFERASE TAGU"/>
    <property type="match status" value="1"/>
</dbReference>
<reference evidence="5 16" key="2">
    <citation type="submission" date="2016-01" db="EMBL/GenBank/DDBJ databases">
        <title>Molecular Mechanisms for transfer of large genomic segments between Enterococcus faecium strains.</title>
        <authorList>
            <person name="Garcia-Solache M.A."/>
            <person name="Lebreton F."/>
            <person name="Mclaughlin R.E."/>
            <person name="Whiteaker J.D."/>
            <person name="Gilmore M.S."/>
            <person name="Rice L.B."/>
        </authorList>
    </citation>
    <scope>NUCLEOTIDE SEQUENCE [LARGE SCALE GENOMIC DNA]</scope>
    <source>
        <strain evidence="5 16">D344RRF x C68</strain>
    </source>
</reference>
<evidence type="ECO:0000313" key="12">
    <source>
        <dbReference type="EMBL" id="PZM55488.1"/>
    </source>
</evidence>
<evidence type="ECO:0000313" key="8">
    <source>
        <dbReference type="EMBL" id="MDT2369261.1"/>
    </source>
</evidence>
<evidence type="ECO:0000313" key="17">
    <source>
        <dbReference type="Proteomes" id="UP000183509"/>
    </source>
</evidence>
<reference evidence="10 19" key="5">
    <citation type="submission" date="2017-05" db="EMBL/GenBank/DDBJ databases">
        <title>The Genome Sequence of Enterococcus faecium 6F2_DIV0138.</title>
        <authorList>
            <consortium name="The Broad Institute Genomics Platform"/>
            <consortium name="The Broad Institute Genomic Center for Infectious Diseases"/>
            <person name="Earl A."/>
            <person name="Manson A."/>
            <person name="Schwartman J."/>
            <person name="Gilmore M."/>
            <person name="Abouelleil A."/>
            <person name="Cao P."/>
            <person name="Chapman S."/>
            <person name="Cusick C."/>
            <person name="Shea T."/>
            <person name="Young S."/>
            <person name="Neafsey D."/>
            <person name="Nusbaum C."/>
            <person name="Birren B."/>
        </authorList>
    </citation>
    <scope>NUCLEOTIDE SEQUENCE [LARGE SCALE GENOMIC DNA]</scope>
    <source>
        <strain evidence="10 19">6F2_DIV0138</strain>
    </source>
</reference>
<feature type="compositionally biased region" description="Polar residues" evidence="2">
    <location>
        <begin position="332"/>
        <end position="357"/>
    </location>
</feature>
<evidence type="ECO:0000313" key="10">
    <source>
        <dbReference type="EMBL" id="OTO00323.1"/>
    </source>
</evidence>
<dbReference type="EMBL" id="FKLM01000013">
    <property type="protein sequence ID" value="SAM42685.1"/>
    <property type="molecule type" value="Genomic_DNA"/>
</dbReference>
<reference evidence="13 22" key="1">
    <citation type="submission" date="2015-06" db="EMBL/GenBank/DDBJ databases">
        <title>The Genome Sequence of Enterococcus faecium 131EA1.</title>
        <authorList>
            <consortium name="The Broad Institute Genomics Platform"/>
            <consortium name="The Broad Institute Genome Sequencing Center for Infectious Disease"/>
            <person name="Earl A.M."/>
            <person name="Van Tyne D."/>
            <person name="Lebreton F."/>
            <person name="Saavedra J.T."/>
            <person name="Gilmore M.S."/>
            <person name="Manson Mcguire A."/>
            <person name="Clock S."/>
            <person name="Crupain M."/>
            <person name="Rangan U."/>
            <person name="Young S."/>
            <person name="Abouelleil A."/>
            <person name="Cao P."/>
            <person name="Chapman S.B."/>
            <person name="Griggs A."/>
            <person name="Priest M."/>
            <person name="Shea T."/>
            <person name="Wortman J."/>
            <person name="Nusbaum C."/>
            <person name="Birren B."/>
        </authorList>
    </citation>
    <scope>NUCLEOTIDE SEQUENCE [LARGE SCALE GENOMIC DNA]</scope>
    <source>
        <strain evidence="13 22">131EA1</strain>
    </source>
</reference>
<evidence type="ECO:0000313" key="11">
    <source>
        <dbReference type="EMBL" id="PHL21326.1"/>
    </source>
</evidence>
<dbReference type="Proteomes" id="UP000194737">
    <property type="component" value="Unassembled WGS sequence"/>
</dbReference>
<evidence type="ECO:0000313" key="7">
    <source>
        <dbReference type="EMBL" id="MDC4248047.1"/>
    </source>
</evidence>
<reference evidence="4 24" key="9">
    <citation type="submission" date="2019-10" db="EMBL/GenBank/DDBJ databases">
        <title>Evolutionary dynamics of vancomycin-resistant Enterococcus faecium during gastrointestinal tract colonization and bloodstream infection in immunocompromised pediatric patients.</title>
        <authorList>
            <person name="Chilambi G.S."/>
            <person name="Nordstrom H.R."/>
            <person name="Evans D.R."/>
            <person name="Ferrolino J."/>
            <person name="Hayden R.T."/>
            <person name="Maron G.M."/>
            <person name="Vo A.N."/>
            <person name="Gilmore M.S."/>
            <person name="Wolf J."/>
            <person name="Rosch J.W."/>
            <person name="Van Tyne D."/>
        </authorList>
    </citation>
    <scope>NUCLEOTIDE SEQUENCE [LARGE SCALE GENOMIC DNA]</scope>
    <source>
        <strain evidence="4 24">VRECG27</strain>
    </source>
</reference>
<comment type="caution">
    <text evidence="5">The sequence shown here is derived from an EMBL/GenBank/DDBJ whole genome shotgun (WGS) entry which is preliminary data.</text>
</comment>
<feature type="region of interest" description="Disordered" evidence="2">
    <location>
        <begin position="323"/>
        <end position="357"/>
    </location>
</feature>
<dbReference type="Proteomes" id="UP000191171">
    <property type="component" value="Unassembled WGS sequence"/>
</dbReference>
<dbReference type="PANTHER" id="PTHR33392:SF6">
    <property type="entry name" value="POLYISOPRENYL-TEICHOIC ACID--PEPTIDOGLYCAN TEICHOIC ACID TRANSFERASE TAGU"/>
    <property type="match status" value="1"/>
</dbReference>
<reference evidence="7" key="11">
    <citation type="submission" date="2022-05" db="EMBL/GenBank/DDBJ databases">
        <title>Draft genome sequences of Clostridium perfringens strains isolated from Peru.</title>
        <authorList>
            <person name="Hurtado R."/>
            <person name="Lima L."/>
            <person name="Sousa T."/>
            <person name="Jaiswal A.K."/>
            <person name="Tiwari S."/>
            <person name="Maturrano L."/>
            <person name="Brenig B."/>
            <person name="Azevedo V."/>
        </authorList>
    </citation>
    <scope>NUCLEOTIDE SEQUENCE</scope>
    <source>
        <strain evidence="7">CP4</strain>
    </source>
</reference>
<proteinExistence type="inferred from homology"/>
<organism evidence="5 16">
    <name type="scientific">Enterococcus faecium</name>
    <name type="common">Streptococcus faecium</name>
    <dbReference type="NCBI Taxonomy" id="1352"/>
    <lineage>
        <taxon>Bacteria</taxon>
        <taxon>Bacillati</taxon>
        <taxon>Bacillota</taxon>
        <taxon>Bacilli</taxon>
        <taxon>Lactobacillales</taxon>
        <taxon>Enterococcaceae</taxon>
        <taxon>Enterococcus</taxon>
    </lineage>
</organism>
<dbReference type="EMBL" id="LRHK01000005">
    <property type="protein sequence ID" value="KWX16778.1"/>
    <property type="molecule type" value="Genomic_DNA"/>
</dbReference>
<evidence type="ECO:0000313" key="22">
    <source>
        <dbReference type="Proteomes" id="UP000253144"/>
    </source>
</evidence>
<dbReference type="STRING" id="1352.AL014_03825"/>
<evidence type="ECO:0000313" key="20">
    <source>
        <dbReference type="Proteomes" id="UP000224303"/>
    </source>
</evidence>
<dbReference type="Proteomes" id="UP000249070">
    <property type="component" value="Unassembled WGS sequence"/>
</dbReference>
<evidence type="ECO:0000313" key="13">
    <source>
        <dbReference type="EMBL" id="RBS29285.1"/>
    </source>
</evidence>
<protein>
    <submittedName>
        <fullName evidence="6">LCP family protein</fullName>
    </submittedName>
    <submittedName>
        <fullName evidence="5 10">Transcriptional regulator</fullName>
    </submittedName>
</protein>
<dbReference type="Proteomes" id="UP000070452">
    <property type="component" value="Unassembled WGS sequence"/>
</dbReference>
<dbReference type="NCBIfam" id="TIGR00350">
    <property type="entry name" value="lytR_cpsA_psr"/>
    <property type="match status" value="1"/>
</dbReference>
<dbReference type="EMBL" id="MVGJ01000081">
    <property type="protein sequence ID" value="OOL80188.1"/>
    <property type="molecule type" value="Genomic_DNA"/>
</dbReference>
<dbReference type="EMBL" id="WEFP01000001">
    <property type="protein sequence ID" value="KAB7576702.1"/>
    <property type="molecule type" value="Genomic_DNA"/>
</dbReference>
<evidence type="ECO:0000313" key="24">
    <source>
        <dbReference type="Proteomes" id="UP000469871"/>
    </source>
</evidence>
<dbReference type="RefSeq" id="WP_002295400.1">
    <property type="nucleotide sequence ID" value="NZ_AP019394.1"/>
</dbReference>
<reference evidence="15 17" key="3">
    <citation type="submission" date="2016-04" db="EMBL/GenBank/DDBJ databases">
        <authorList>
            <person name="Millard A."/>
        </authorList>
    </citation>
    <scope>NUCLEOTIDE SEQUENCE [LARGE SCALE GENOMIC DNA]</scope>
    <source>
        <strain evidence="15">Isolate 22</strain>
    </source>
</reference>
<evidence type="ECO:0000313" key="4">
    <source>
        <dbReference type="EMBL" id="KAB7576702.1"/>
    </source>
</evidence>
<dbReference type="Proteomes" id="UP000289562">
    <property type="component" value="Unassembled WGS sequence"/>
</dbReference>
<accession>A0A132P395</accession>
<reference evidence="8" key="12">
    <citation type="submission" date="2023-03" db="EMBL/GenBank/DDBJ databases">
        <authorList>
            <person name="Shen W."/>
            <person name="Cai J."/>
        </authorList>
    </citation>
    <scope>NUCLEOTIDE SEQUENCE</scope>
    <source>
        <strain evidence="8">B1010-2</strain>
    </source>
</reference>
<dbReference type="Proteomes" id="UP000224303">
    <property type="component" value="Unassembled WGS sequence"/>
</dbReference>
<evidence type="ECO:0000313" key="19">
    <source>
        <dbReference type="Proteomes" id="UP000194737"/>
    </source>
</evidence>
<dbReference type="Proteomes" id="UP001260956">
    <property type="component" value="Unassembled WGS sequence"/>
</dbReference>
<dbReference type="EMBL" id="NGLB01000001">
    <property type="protein sequence ID" value="OTO00323.1"/>
    <property type="molecule type" value="Genomic_DNA"/>
</dbReference>
<evidence type="ECO:0000256" key="2">
    <source>
        <dbReference type="SAM" id="MobiDB-lite"/>
    </source>
</evidence>
<dbReference type="EMBL" id="PJVH01000003">
    <property type="protein sequence ID" value="RXU91311.1"/>
    <property type="molecule type" value="Genomic_DNA"/>
</dbReference>
<dbReference type="AlphaFoldDB" id="A0A132P395"/>
<comment type="similarity">
    <text evidence="1">Belongs to the LytR/CpsA/Psr (LCP) family.</text>
</comment>
<dbReference type="PATRIC" id="fig|1352.1358.peg.2226"/>
<reference evidence="9 18" key="4">
    <citation type="submission" date="2017-02" db="EMBL/GenBank/DDBJ databases">
        <title>Clonality and virulence of isolates of VRE in Hematopoietic Stem Cell Transplanted (HSCT) patients.</title>
        <authorList>
            <person name="Marchi A.P."/>
            <person name="Martins R.C."/>
            <person name="Marie S.K."/>
            <person name="Levin A.S."/>
            <person name="Costa S.F."/>
        </authorList>
    </citation>
    <scope>NUCLEOTIDE SEQUENCE [LARGE SCALE GENOMIC DNA]</scope>
    <source>
        <strain evidence="9 18">LIM1759</strain>
    </source>
</reference>
<evidence type="ECO:0000313" key="16">
    <source>
        <dbReference type="Proteomes" id="UP000070452"/>
    </source>
</evidence>
<reference evidence="11 20" key="6">
    <citation type="submission" date="2017-10" db="EMBL/GenBank/DDBJ databases">
        <title>Draft genomes of the Enterococcus faecium isolated from human feces before and after Helicobacter pylori eradication therapy.</title>
        <authorList>
            <person name="Prianichniikov N.A."/>
            <person name="Glushchenko O.E."/>
            <person name="Malakhova M.V."/>
        </authorList>
    </citation>
    <scope>NUCLEOTIDE SEQUENCE [LARGE SCALE GENOMIC DNA]</scope>
    <source>
        <strain evidence="11 20">Hp_5-7</strain>
    </source>
</reference>
<evidence type="ECO:0000313" key="18">
    <source>
        <dbReference type="Proteomes" id="UP000191171"/>
    </source>
</evidence>
<dbReference type="EMBL" id="QHGU01000041">
    <property type="protein sequence ID" value="PZM55488.1"/>
    <property type="molecule type" value="Genomic_DNA"/>
</dbReference>
<evidence type="ECO:0000313" key="15">
    <source>
        <dbReference type="EMBL" id="SAM42685.1"/>
    </source>
</evidence>
<feature type="region of interest" description="Disordered" evidence="2">
    <location>
        <begin position="369"/>
        <end position="408"/>
    </location>
</feature>
<dbReference type="EMBL" id="LEQJ01000013">
    <property type="protein sequence ID" value="RBS29285.1"/>
    <property type="molecule type" value="Genomic_DNA"/>
</dbReference>
<feature type="domain" description="Cell envelope-related transcriptional attenuator" evidence="3">
    <location>
        <begin position="82"/>
        <end position="225"/>
    </location>
</feature>
<dbReference type="InterPro" id="IPR050922">
    <property type="entry name" value="LytR/CpsA/Psr_CW_biosynth"/>
</dbReference>
<evidence type="ECO:0000313" key="23">
    <source>
        <dbReference type="Proteomes" id="UP000289562"/>
    </source>
</evidence>
<dbReference type="Proteomes" id="UP001141166">
    <property type="component" value="Unassembled WGS sequence"/>
</dbReference>
<dbReference type="InterPro" id="IPR004474">
    <property type="entry name" value="LytR_CpsA_psr"/>
</dbReference>
<dbReference type="EMBL" id="PCGC01000019">
    <property type="protein sequence ID" value="PHL21326.1"/>
    <property type="molecule type" value="Genomic_DNA"/>
</dbReference>
<evidence type="ECO:0000313" key="5">
    <source>
        <dbReference type="EMBL" id="KWX16778.1"/>
    </source>
</evidence>
<evidence type="ECO:0000313" key="14">
    <source>
        <dbReference type="EMBL" id="RXU91311.1"/>
    </source>
</evidence>
<dbReference type="Gene3D" id="3.40.630.190">
    <property type="entry name" value="LCP protein"/>
    <property type="match status" value="1"/>
</dbReference>
<dbReference type="EMBL" id="JARPTX010000008">
    <property type="protein sequence ID" value="MDT2369261.1"/>
    <property type="molecule type" value="Genomic_DNA"/>
</dbReference>
<dbReference type="Proteomes" id="UP000253144">
    <property type="component" value="Unassembled WGS sequence"/>
</dbReference>
<dbReference type="EMBL" id="JAMWMK010000011">
    <property type="protein sequence ID" value="MDC4248047.1"/>
    <property type="molecule type" value="Genomic_DNA"/>
</dbReference>
<evidence type="ECO:0000313" key="6">
    <source>
        <dbReference type="EMBL" id="MBX4221366.1"/>
    </source>
</evidence>
<reference evidence="14 23" key="7">
    <citation type="submission" date="2017-12" db="EMBL/GenBank/DDBJ databases">
        <title>A pool of 800 enterococci isolated from chicken carcass rinse samples from New Zealand.</title>
        <authorList>
            <person name="Zhang J."/>
            <person name="Rogers L."/>
            <person name="Midwinter A."/>
            <person name="French N."/>
        </authorList>
    </citation>
    <scope>NUCLEOTIDE SEQUENCE [LARGE SCALE GENOMIC DNA]</scope>
    <source>
        <strain evidence="14 23">EN697</strain>
    </source>
</reference>
<dbReference type="OMA" id="LLGYKDC"/>
<dbReference type="Pfam" id="PF03816">
    <property type="entry name" value="LytR_cpsA_psr"/>
    <property type="match status" value="1"/>
</dbReference>
<dbReference type="EMBL" id="JAIFOC010000003">
    <property type="protein sequence ID" value="MBX4221366.1"/>
    <property type="molecule type" value="Genomic_DNA"/>
</dbReference>
<dbReference type="Proteomes" id="UP001139644">
    <property type="component" value="Unassembled WGS sequence"/>
</dbReference>
<sequence length="408" mass="45822">MKRWQKVLLTLLGVFVLLIAGLSAYGIRFMGEASQTVNKISKNSNRISSKRSERVSIDDKEPFSVLLLGLDTGGLGRTEQGRSDTMMVVTVNPKQKKSTIISLDRDIYTNIVGYGTVDKLNHAYAFGGVEMAMDSIEQLLDIPIDHYVTINLDGMEDLINAVGGIKVNNKIDFTLDGVHVPVGEQTLNGEKGLAYSRMRHEDPEGDIGRQRRQREVVTKIVNKVLSLDGVSNYRKILKAVENNVTTDLDWDDMLDVATNYTPAFETIKQDQLQGEGQMINDIYYQILGKNDLLSIQNELKKQLNIKTSDTLPNLKNENASMMFFDDSEDGDSTNGDGSNSEGYTDYSSYSENTYDQYQDPNTYYQQTEDTSQYYTPSQDTQSYDPYAGQEQNGYGYDQNNEYGTTSGY</sequence>
<reference evidence="6" key="10">
    <citation type="journal article" date="2022" name="J. Anim. Sci.">
        <title>Whole genome sequence analyses-based assessment of virulence potential and antimicrobial susceptibilities and resistance of Enterococcus faecium strains isolated from commercial swine and cattle probiotic products.</title>
        <authorList>
            <person name="Shridhar P.B."/>
            <person name="Amachawadi R.G."/>
            <person name="Tokach M."/>
            <person name="Patel I."/>
            <person name="Gangiredla J."/>
            <person name="Mammel M."/>
            <person name="Nagaraja T.G."/>
        </authorList>
    </citation>
    <scope>NUCLEOTIDE SEQUENCE</scope>
    <source>
        <strain evidence="6">EF215</strain>
    </source>
</reference>
<evidence type="ECO:0000313" key="9">
    <source>
        <dbReference type="EMBL" id="OOL80188.1"/>
    </source>
</evidence>
<gene>
    <name evidence="10" type="ORF">A5804_001831</name>
    <name evidence="5" type="ORF">AWT83_14880</name>
    <name evidence="9" type="ORF">B1P95_12390</name>
    <name evidence="11" type="ORF">CQR37_09320</name>
    <name evidence="14" type="ORF">CYQ77_01900</name>
    <name evidence="12" type="ORF">DKP91_09170</name>
    <name evidence="15" type="ORF">DTPHA_601116</name>
    <name evidence="13" type="ORF">EB12_02293</name>
    <name evidence="4" type="ORF">GBM73_04965</name>
    <name evidence="6" type="ORF">KYX88_00630</name>
    <name evidence="7" type="ORF">M3X98_08255</name>
    <name evidence="8" type="ORF">P6Z85_03535</name>
</gene>
<dbReference type="GeneID" id="66498014"/>
<evidence type="ECO:0000256" key="1">
    <source>
        <dbReference type="ARBA" id="ARBA00006068"/>
    </source>
</evidence>